<dbReference type="InterPro" id="IPR018060">
    <property type="entry name" value="HTH_AraC"/>
</dbReference>
<comment type="caution">
    <text evidence="7">The sequence shown here is derived from an EMBL/GenBank/DDBJ whole genome shotgun (WGS) entry which is preliminary data.</text>
</comment>
<keyword evidence="8" id="KW-1185">Reference proteome</keyword>
<dbReference type="PANTHER" id="PTHR43280">
    <property type="entry name" value="ARAC-FAMILY TRANSCRIPTIONAL REGULATOR"/>
    <property type="match status" value="1"/>
</dbReference>
<organism evidence="7 8">
    <name type="scientific">Marseilla massiliensis</name>
    <dbReference type="NCBI Taxonomy" id="1841864"/>
    <lineage>
        <taxon>Bacteria</taxon>
        <taxon>Pseudomonadati</taxon>
        <taxon>Bacteroidota</taxon>
        <taxon>Bacteroidia</taxon>
        <taxon>Bacteroidales</taxon>
        <taxon>Prevotellaceae</taxon>
        <taxon>Marseilla</taxon>
    </lineage>
</organism>
<reference evidence="7" key="1">
    <citation type="submission" date="2020-08" db="EMBL/GenBank/DDBJ databases">
        <authorList>
            <person name="Cejkova D."/>
            <person name="Kubasova T."/>
            <person name="Jahodarova E."/>
            <person name="Rychlik I."/>
        </authorList>
    </citation>
    <scope>NUCLEOTIDE SEQUENCE</scope>
    <source>
        <strain evidence="7">An824</strain>
    </source>
</reference>
<protein>
    <submittedName>
        <fullName evidence="7">Helix-turn-helix domain-containing protein</fullName>
    </submittedName>
</protein>
<keyword evidence="5" id="KW-0472">Membrane</keyword>
<evidence type="ECO:0000256" key="1">
    <source>
        <dbReference type="ARBA" id="ARBA00023015"/>
    </source>
</evidence>
<dbReference type="InterPro" id="IPR019734">
    <property type="entry name" value="TPR_rpt"/>
</dbReference>
<evidence type="ECO:0000313" key="8">
    <source>
        <dbReference type="Proteomes" id="UP000706891"/>
    </source>
</evidence>
<dbReference type="GO" id="GO:0003700">
    <property type="term" value="F:DNA-binding transcription factor activity"/>
    <property type="evidence" value="ECO:0007669"/>
    <property type="project" value="InterPro"/>
</dbReference>
<dbReference type="GO" id="GO:0043565">
    <property type="term" value="F:sequence-specific DNA binding"/>
    <property type="evidence" value="ECO:0007669"/>
    <property type="project" value="InterPro"/>
</dbReference>
<dbReference type="RefSeq" id="WP_205104366.1">
    <property type="nucleotide sequence ID" value="NZ_JACJJG010000027.1"/>
</dbReference>
<dbReference type="InterPro" id="IPR009057">
    <property type="entry name" value="Homeodomain-like_sf"/>
</dbReference>
<keyword evidence="5" id="KW-1133">Transmembrane helix</keyword>
<keyword evidence="2" id="KW-0238">DNA-binding</keyword>
<evidence type="ECO:0000259" key="6">
    <source>
        <dbReference type="PROSITE" id="PS01124"/>
    </source>
</evidence>
<dbReference type="InterPro" id="IPR011990">
    <property type="entry name" value="TPR-like_helical_dom_sf"/>
</dbReference>
<keyword evidence="3" id="KW-0804">Transcription</keyword>
<dbReference type="InterPro" id="IPR020449">
    <property type="entry name" value="Tscrpt_reg_AraC-type_HTH"/>
</dbReference>
<name>A0A939B7F8_9BACT</name>
<dbReference type="EMBL" id="JACJJG010000027">
    <property type="protein sequence ID" value="MBM6673585.1"/>
    <property type="molecule type" value="Genomic_DNA"/>
</dbReference>
<feature type="repeat" description="TPR" evidence="4">
    <location>
        <begin position="58"/>
        <end position="91"/>
    </location>
</feature>
<dbReference type="SMART" id="SM00342">
    <property type="entry name" value="HTH_ARAC"/>
    <property type="match status" value="1"/>
</dbReference>
<dbReference type="PROSITE" id="PS01124">
    <property type="entry name" value="HTH_ARAC_FAMILY_2"/>
    <property type="match status" value="1"/>
</dbReference>
<accession>A0A939B7F8</accession>
<dbReference type="SUPFAM" id="SSF46689">
    <property type="entry name" value="Homeodomain-like"/>
    <property type="match status" value="1"/>
</dbReference>
<feature type="transmembrane region" description="Helical" evidence="5">
    <location>
        <begin position="288"/>
        <end position="308"/>
    </location>
</feature>
<evidence type="ECO:0000256" key="4">
    <source>
        <dbReference type="PROSITE-ProRule" id="PRU00339"/>
    </source>
</evidence>
<dbReference type="PRINTS" id="PR00032">
    <property type="entry name" value="HTHARAC"/>
</dbReference>
<dbReference type="SUPFAM" id="SSF81901">
    <property type="entry name" value="HCP-like"/>
    <property type="match status" value="1"/>
</dbReference>
<dbReference type="Gene3D" id="1.25.40.10">
    <property type="entry name" value="Tetratricopeptide repeat domain"/>
    <property type="match status" value="2"/>
</dbReference>
<feature type="domain" description="HTH araC/xylS-type" evidence="6">
    <location>
        <begin position="365"/>
        <end position="474"/>
    </location>
</feature>
<dbReference type="AlphaFoldDB" id="A0A939B7F8"/>
<keyword evidence="1" id="KW-0805">Transcription regulation</keyword>
<keyword evidence="5" id="KW-0812">Transmembrane</keyword>
<sequence>MHSCGKYPADGGSADTDKLYAEGMAELKENQYNKALSKLLRYVQIEERNSRKDTLNLMKAYYNVGGIYSIYSDFAQALELYKKGYALGQASDNDEMQFKFLTNMIGASCYISKPELADGLNENLLRLKGISKGRRMYYYYFNKGFIAGSHGDYDGKARWMEKAIAAADRYGLPDDMKVYAYSEVYQCYENRGDLYKALSALKTYESIACDMNQMYLYTDCYKGLMRIYTKLGDKENALHYQKEYFRYNDSLLNINEFSRIKTDYEVSEDKIVQATIDNLEKINSLQKIVLSMLLALVALAVTATIVFYRQRQKLHVANLALFKRNAELLKMESALKNGDAQGGIMPPTDIDGATADKDAATYDRNDLIRRITEVMSDEDVFCDPAFSLSALARLTESNTNYVSQAINSNFGKNFRTYLNEYRIKVAMKRMMDTDRFGNYSIHGIAESVGFKSDSNFISAFRKVTGMTPSLYQKLSKDDSLISNS</sequence>
<dbReference type="PANTHER" id="PTHR43280:SF2">
    <property type="entry name" value="HTH-TYPE TRANSCRIPTIONAL REGULATOR EXSA"/>
    <property type="match status" value="1"/>
</dbReference>
<evidence type="ECO:0000313" key="7">
    <source>
        <dbReference type="EMBL" id="MBM6673585.1"/>
    </source>
</evidence>
<evidence type="ECO:0000256" key="2">
    <source>
        <dbReference type="ARBA" id="ARBA00023125"/>
    </source>
</evidence>
<evidence type="ECO:0000256" key="3">
    <source>
        <dbReference type="ARBA" id="ARBA00023163"/>
    </source>
</evidence>
<dbReference type="Pfam" id="PF12833">
    <property type="entry name" value="HTH_18"/>
    <property type="match status" value="1"/>
</dbReference>
<reference evidence="7" key="2">
    <citation type="journal article" date="2021" name="Sci. Rep.">
        <title>The distribution of antibiotic resistance genes in chicken gut microbiota commensals.</title>
        <authorList>
            <person name="Juricova H."/>
            <person name="Matiasovicova J."/>
            <person name="Kubasova T."/>
            <person name="Cejkova D."/>
            <person name="Rychlik I."/>
        </authorList>
    </citation>
    <scope>NUCLEOTIDE SEQUENCE</scope>
    <source>
        <strain evidence="7">An824</strain>
    </source>
</reference>
<evidence type="ECO:0000256" key="5">
    <source>
        <dbReference type="SAM" id="Phobius"/>
    </source>
</evidence>
<proteinExistence type="predicted"/>
<dbReference type="Gene3D" id="1.10.10.60">
    <property type="entry name" value="Homeodomain-like"/>
    <property type="match status" value="2"/>
</dbReference>
<dbReference type="PROSITE" id="PS50005">
    <property type="entry name" value="TPR"/>
    <property type="match status" value="1"/>
</dbReference>
<gene>
    <name evidence="7" type="ORF">H6A34_06825</name>
</gene>
<keyword evidence="4" id="KW-0802">TPR repeat</keyword>
<dbReference type="Proteomes" id="UP000706891">
    <property type="component" value="Unassembled WGS sequence"/>
</dbReference>